<reference evidence="3" key="1">
    <citation type="submission" date="2025-08" db="UniProtKB">
        <authorList>
            <consortium name="RefSeq"/>
        </authorList>
    </citation>
    <scope>IDENTIFICATION</scope>
    <source>
        <strain evidence="3">MV-25-SWS-2005</strain>
        <tissue evidence="3">Whole body</tissue>
    </source>
</reference>
<dbReference type="RefSeq" id="XP_002135438.2">
    <property type="nucleotide sequence ID" value="XM_002135402.3"/>
</dbReference>
<dbReference type="AlphaFoldDB" id="A0A6I8V1C4"/>
<dbReference type="InParanoid" id="A0A6I8V1C4"/>
<evidence type="ECO:0000313" key="3">
    <source>
        <dbReference type="RefSeq" id="XP_002135438.2"/>
    </source>
</evidence>
<dbReference type="KEGG" id="dpo:6900074"/>
<dbReference type="Proteomes" id="UP000001819">
    <property type="component" value="Chromosome X"/>
</dbReference>
<name>A0A6I8V1C4_DROPS</name>
<organism evidence="2 3">
    <name type="scientific">Drosophila pseudoobscura pseudoobscura</name>
    <name type="common">Fruit fly</name>
    <dbReference type="NCBI Taxonomy" id="46245"/>
    <lineage>
        <taxon>Eukaryota</taxon>
        <taxon>Metazoa</taxon>
        <taxon>Ecdysozoa</taxon>
        <taxon>Arthropoda</taxon>
        <taxon>Hexapoda</taxon>
        <taxon>Insecta</taxon>
        <taxon>Pterygota</taxon>
        <taxon>Neoptera</taxon>
        <taxon>Endopterygota</taxon>
        <taxon>Diptera</taxon>
        <taxon>Brachycera</taxon>
        <taxon>Muscomorpha</taxon>
        <taxon>Ephydroidea</taxon>
        <taxon>Drosophilidae</taxon>
        <taxon>Drosophila</taxon>
        <taxon>Sophophora</taxon>
    </lineage>
</organism>
<feature type="chain" id="PRO_5026134993" evidence="1">
    <location>
        <begin position="26"/>
        <end position="119"/>
    </location>
</feature>
<feature type="signal peptide" evidence="1">
    <location>
        <begin position="1"/>
        <end position="25"/>
    </location>
</feature>
<gene>
    <name evidence="3" type="primary">LOC6900074</name>
</gene>
<keyword evidence="2" id="KW-1185">Reference proteome</keyword>
<accession>A0A6I8V1C4</accession>
<keyword evidence="1" id="KW-0732">Signal</keyword>
<protein>
    <submittedName>
        <fullName evidence="3">Uncharacterized protein</fullName>
    </submittedName>
</protein>
<proteinExistence type="predicted"/>
<evidence type="ECO:0000313" key="2">
    <source>
        <dbReference type="Proteomes" id="UP000001819"/>
    </source>
</evidence>
<sequence length="119" mass="14209">MSNQFSHSCSLFWLSMATLLALTTAQYYTQYNPYYTPSPTFSSLNQYYYQTTPYPYYYSTYTTPSPYANTKIRIWPYVIGQYLYPVYNNNNYNNPYASLSNSNWQNYYASVYQANWGRK</sequence>
<evidence type="ECO:0000256" key="1">
    <source>
        <dbReference type="SAM" id="SignalP"/>
    </source>
</evidence>